<dbReference type="Proteomes" id="UP000326838">
    <property type="component" value="Unassembled WGS sequence"/>
</dbReference>
<keyword evidence="7" id="KW-1185">Reference proteome</keyword>
<dbReference type="InterPro" id="IPR002104">
    <property type="entry name" value="Integrase_catalytic"/>
</dbReference>
<evidence type="ECO:0000313" key="6">
    <source>
        <dbReference type="EMBL" id="KAA9133945.1"/>
    </source>
</evidence>
<dbReference type="InterPro" id="IPR050090">
    <property type="entry name" value="Tyrosine_recombinase_XerCD"/>
</dbReference>
<dbReference type="PANTHER" id="PTHR30349:SF64">
    <property type="entry name" value="PROPHAGE INTEGRASE INTD-RELATED"/>
    <property type="match status" value="1"/>
</dbReference>
<proteinExistence type="inferred from homology"/>
<name>A0A5N0TFU9_9MICO</name>
<dbReference type="GO" id="GO:0006310">
    <property type="term" value="P:DNA recombination"/>
    <property type="evidence" value="ECO:0007669"/>
    <property type="project" value="UniProtKB-KW"/>
</dbReference>
<protein>
    <submittedName>
        <fullName evidence="6">Tyrosine-type recombinase/integrase</fullName>
    </submittedName>
</protein>
<accession>A0A5N0TFU9</accession>
<feature type="domain" description="Tyr recombinase" evidence="5">
    <location>
        <begin position="245"/>
        <end position="439"/>
    </location>
</feature>
<dbReference type="SUPFAM" id="SSF56349">
    <property type="entry name" value="DNA breaking-rejoining enzymes"/>
    <property type="match status" value="1"/>
</dbReference>
<dbReference type="InterPro" id="IPR011010">
    <property type="entry name" value="DNA_brk_join_enz"/>
</dbReference>
<sequence length="461" mass="50759">MLSSLIYSQAAAPIARQHDSVTPHCFRGLHGFRQSDYVRSDGNKSERIIARWLHGRGDQMAAKSKRPEPWGAIRKLPSGRYQASYVGPDTVRYPAPKTFDSKDDARGWLAERRVEIQRGMWKSPALRAAEAEAAAKIAAAERFGAYATTWIAQRTNSKGQPLRLKTRTEYERQIEKGLSTFSNDRLTAITPARVRAWHAARMEVGATAAGAEARLLRAIMNTAVLDGILDRNPVPTALTKSATGVKHRPPTLDELGIVLETIGDEFRVAILLAAYGGLRLGEWRALRRRDLSVIDGRIVVNVERAAQYIRGQGWHVGPPKSSDGVRTVTLPAALTQDVERHLAERVGPFPDDLVFPHRGRGEFVSDKAFYGPWNRARDAAGIRDQVREHDLRAFAGTMHAVGGATLRETMAFLGHSTTVAAMAYQATTGRDADLADRMPLPPSNPRSALAQLRRSGSEAVQ</sequence>
<dbReference type="EMBL" id="VYUY01000009">
    <property type="protein sequence ID" value="KAA9133945.1"/>
    <property type="molecule type" value="Genomic_DNA"/>
</dbReference>
<dbReference type="GO" id="GO:0003677">
    <property type="term" value="F:DNA binding"/>
    <property type="evidence" value="ECO:0007669"/>
    <property type="project" value="UniProtKB-KW"/>
</dbReference>
<dbReference type="PANTHER" id="PTHR30349">
    <property type="entry name" value="PHAGE INTEGRASE-RELATED"/>
    <property type="match status" value="1"/>
</dbReference>
<dbReference type="PROSITE" id="PS51898">
    <property type="entry name" value="TYR_RECOMBINASE"/>
    <property type="match status" value="1"/>
</dbReference>
<dbReference type="AlphaFoldDB" id="A0A5N0TFU9"/>
<comment type="similarity">
    <text evidence="1">Belongs to the 'phage' integrase family.</text>
</comment>
<dbReference type="Gene3D" id="1.10.443.10">
    <property type="entry name" value="Intergrase catalytic core"/>
    <property type="match status" value="1"/>
</dbReference>
<evidence type="ECO:0000256" key="2">
    <source>
        <dbReference type="ARBA" id="ARBA00023125"/>
    </source>
</evidence>
<dbReference type="Pfam" id="PF26003">
    <property type="entry name" value="Integrase_N_phage"/>
    <property type="match status" value="1"/>
</dbReference>
<dbReference type="Pfam" id="PF00589">
    <property type="entry name" value="Phage_integrase"/>
    <property type="match status" value="1"/>
</dbReference>
<keyword evidence="3" id="KW-0233">DNA recombination</keyword>
<keyword evidence="2" id="KW-0238">DNA-binding</keyword>
<evidence type="ECO:0000256" key="3">
    <source>
        <dbReference type="ARBA" id="ARBA00023172"/>
    </source>
</evidence>
<reference evidence="7" key="1">
    <citation type="submission" date="2019-09" db="EMBL/GenBank/DDBJ databases">
        <title>Mumia zhuanghuii sp. nov. isolated from the intestinal contents of plateau pika (Ochotona curzoniae) in the Qinghai-Tibet plateau of China.</title>
        <authorList>
            <person name="Tian Z."/>
        </authorList>
    </citation>
    <scope>NUCLEOTIDE SEQUENCE [LARGE SCALE GENOMIC DNA]</scope>
    <source>
        <strain evidence="7">L-033</strain>
    </source>
</reference>
<comment type="caution">
    <text evidence="6">The sequence shown here is derived from an EMBL/GenBank/DDBJ whole genome shotgun (WGS) entry which is preliminary data.</text>
</comment>
<organism evidence="6 7">
    <name type="scientific">Microbacterium caowuchunii</name>
    <dbReference type="NCBI Taxonomy" id="2614638"/>
    <lineage>
        <taxon>Bacteria</taxon>
        <taxon>Bacillati</taxon>
        <taxon>Actinomycetota</taxon>
        <taxon>Actinomycetes</taxon>
        <taxon>Micrococcales</taxon>
        <taxon>Microbacteriaceae</taxon>
        <taxon>Microbacterium</taxon>
    </lineage>
</organism>
<evidence type="ECO:0000313" key="7">
    <source>
        <dbReference type="Proteomes" id="UP000326838"/>
    </source>
</evidence>
<gene>
    <name evidence="6" type="ORF">F6B40_08115</name>
</gene>
<evidence type="ECO:0000259" key="5">
    <source>
        <dbReference type="PROSITE" id="PS51898"/>
    </source>
</evidence>
<evidence type="ECO:0000256" key="4">
    <source>
        <dbReference type="SAM" id="MobiDB-lite"/>
    </source>
</evidence>
<dbReference type="Gene3D" id="1.10.150.130">
    <property type="match status" value="1"/>
</dbReference>
<dbReference type="InterPro" id="IPR013762">
    <property type="entry name" value="Integrase-like_cat_sf"/>
</dbReference>
<feature type="region of interest" description="Disordered" evidence="4">
    <location>
        <begin position="437"/>
        <end position="461"/>
    </location>
</feature>
<dbReference type="InterPro" id="IPR058717">
    <property type="entry name" value="Phage_L5_Integrase_N"/>
</dbReference>
<dbReference type="GO" id="GO:0015074">
    <property type="term" value="P:DNA integration"/>
    <property type="evidence" value="ECO:0007669"/>
    <property type="project" value="InterPro"/>
</dbReference>
<dbReference type="InterPro" id="IPR010998">
    <property type="entry name" value="Integrase_recombinase_N"/>
</dbReference>
<evidence type="ECO:0000256" key="1">
    <source>
        <dbReference type="ARBA" id="ARBA00008857"/>
    </source>
</evidence>